<sequence>MALLGPINFNALYKGKFGNRTSFGMQNQLPQSSNINWLVT</sequence>
<reference evidence="1" key="2">
    <citation type="journal article" date="2015" name="Data Brief">
        <title>Shoot transcriptome of the giant reed, Arundo donax.</title>
        <authorList>
            <person name="Barrero R.A."/>
            <person name="Guerrero F.D."/>
            <person name="Moolhuijzen P."/>
            <person name="Goolsby J.A."/>
            <person name="Tidwell J."/>
            <person name="Bellgard S.E."/>
            <person name="Bellgard M.I."/>
        </authorList>
    </citation>
    <scope>NUCLEOTIDE SEQUENCE</scope>
    <source>
        <tissue evidence="1">Shoot tissue taken approximately 20 cm above the soil surface</tissue>
    </source>
</reference>
<name>A0A0A9H8F7_ARUDO</name>
<reference evidence="1" key="1">
    <citation type="submission" date="2014-09" db="EMBL/GenBank/DDBJ databases">
        <authorList>
            <person name="Magalhaes I.L.F."/>
            <person name="Oliveira U."/>
            <person name="Santos F.R."/>
            <person name="Vidigal T.H.D.A."/>
            <person name="Brescovit A.D."/>
            <person name="Santos A.J."/>
        </authorList>
    </citation>
    <scope>NUCLEOTIDE SEQUENCE</scope>
    <source>
        <tissue evidence="1">Shoot tissue taken approximately 20 cm above the soil surface</tissue>
    </source>
</reference>
<accession>A0A0A9H8F7</accession>
<protein>
    <submittedName>
        <fullName evidence="1">Uncharacterized protein</fullName>
    </submittedName>
</protein>
<proteinExistence type="predicted"/>
<organism evidence="1">
    <name type="scientific">Arundo donax</name>
    <name type="common">Giant reed</name>
    <name type="synonym">Donax arundinaceus</name>
    <dbReference type="NCBI Taxonomy" id="35708"/>
    <lineage>
        <taxon>Eukaryota</taxon>
        <taxon>Viridiplantae</taxon>
        <taxon>Streptophyta</taxon>
        <taxon>Embryophyta</taxon>
        <taxon>Tracheophyta</taxon>
        <taxon>Spermatophyta</taxon>
        <taxon>Magnoliopsida</taxon>
        <taxon>Liliopsida</taxon>
        <taxon>Poales</taxon>
        <taxon>Poaceae</taxon>
        <taxon>PACMAD clade</taxon>
        <taxon>Arundinoideae</taxon>
        <taxon>Arundineae</taxon>
        <taxon>Arundo</taxon>
    </lineage>
</organism>
<evidence type="ECO:0000313" key="1">
    <source>
        <dbReference type="EMBL" id="JAE33042.1"/>
    </source>
</evidence>
<dbReference type="AlphaFoldDB" id="A0A0A9H8F7"/>
<dbReference type="EMBL" id="GBRH01164854">
    <property type="protein sequence ID" value="JAE33042.1"/>
    <property type="molecule type" value="Transcribed_RNA"/>
</dbReference>